<organism evidence="1 2">
    <name type="scientific">Chrysochromulina tobinii</name>
    <dbReference type="NCBI Taxonomy" id="1460289"/>
    <lineage>
        <taxon>Eukaryota</taxon>
        <taxon>Haptista</taxon>
        <taxon>Haptophyta</taxon>
        <taxon>Prymnesiophyceae</taxon>
        <taxon>Prymnesiales</taxon>
        <taxon>Chrysochromulinaceae</taxon>
        <taxon>Chrysochromulina</taxon>
    </lineage>
</organism>
<dbReference type="EMBL" id="JWZX01000014">
    <property type="protein sequence ID" value="KOO53883.1"/>
    <property type="molecule type" value="Genomic_DNA"/>
</dbReference>
<dbReference type="AlphaFoldDB" id="A0A0M0LT05"/>
<dbReference type="Proteomes" id="UP000037460">
    <property type="component" value="Unassembled WGS sequence"/>
</dbReference>
<reference evidence="2" key="1">
    <citation type="journal article" date="2015" name="PLoS Genet.">
        <title>Genome Sequence and Transcriptome Analyses of Chrysochromulina tobin: Metabolic Tools for Enhanced Algal Fitness in the Prominent Order Prymnesiales (Haptophyceae).</title>
        <authorList>
            <person name="Hovde B.T."/>
            <person name="Deodato C.R."/>
            <person name="Hunsperger H.M."/>
            <person name="Ryken S.A."/>
            <person name="Yost W."/>
            <person name="Jha R.K."/>
            <person name="Patterson J."/>
            <person name="Monnat R.J. Jr."/>
            <person name="Barlow S.B."/>
            <person name="Starkenburg S.R."/>
            <person name="Cattolico R.A."/>
        </authorList>
    </citation>
    <scope>NUCLEOTIDE SEQUENCE</scope>
    <source>
        <strain evidence="2">CCMP291</strain>
    </source>
</reference>
<evidence type="ECO:0000313" key="2">
    <source>
        <dbReference type="Proteomes" id="UP000037460"/>
    </source>
</evidence>
<evidence type="ECO:0000313" key="1">
    <source>
        <dbReference type="EMBL" id="KOO53883.1"/>
    </source>
</evidence>
<gene>
    <name evidence="1" type="ORF">Ctob_014836</name>
</gene>
<name>A0A0M0LT05_9EUKA</name>
<proteinExistence type="predicted"/>
<protein>
    <submittedName>
        <fullName evidence="1">Uncharacterized protein</fullName>
    </submittedName>
</protein>
<accession>A0A0M0LT05</accession>
<sequence length="892" mass="94181">MISLVTSLLLGAPVDNVIKTIKLSLQQDELYGQPAPVPRARPQVLVIVSDHGSGTTEFGNALNTHPCMFDVGEPFSNADGPWSSTFHIAECEGSVETRNAIFDAQTGDSPSLYQGLAYDKGVADYFVRLRDLVCKHIPEDMCPPSDCTITLKMFPQFVDAVTPGFRDKEDHESPCTTKRNEFGLPAWKKELASFEQNPKIATFTLNRNERDRQFSIFHRFSPPGSEFDCSMARAPYIFETVAKSLSDGQMMIESCWKDAAGAAKCLADALKLVGLKPEPMGDRGVYELISSQHLSDTKSATQNCKTDPHAIFKSLANNDVKQLLDDDPGFDRAVFGQALADFLHTPAGNIEQLPPPPSPLVASPQWSTPMIEVDTGMLAREDEDEDEGVDTLLARTVSVRLVTASPAAGFPVTALRAVLSARAGVSAKRVTVHARTLDAVGHPGALDLTSADLDAPPSAGAAGSADVHGLVAYISVRCRDAEQAATVAYKLRRVPIAALATALGLEQAHLESPIVHQTAMPPDEWTLATVTVKLPLATVSRLASSAVTSADAAVAHDDDEEATMSAEMSAEERAERRLAAAARALAGAVAGAGVVAGAVGTKGGAPATAPAPRMGVLLSCNFTVARPAQGVNVKTFVSRLAKVLNTAEASLEAEADEKNAPHAGATLVRVAALLPERRTEHPISVQAAVDAALSRLSAPLARLGADLNVTMLAAPTFATALVALDAPNTALGLERPGEGRRSVFPKALLSEATLLLANVSVRGDLGSLDIPGFRQRFSGLIGIEPAALEVLGAFPHRAMISREQRAAVVRSQHAAHAAAAALLPEGLPAELRLSATVPRVSATLVANALKSETQALSAALGVEVLRPVAFVMGEHQQSPDLDELSSIYKATN</sequence>
<comment type="caution">
    <text evidence="1">The sequence shown here is derived from an EMBL/GenBank/DDBJ whole genome shotgun (WGS) entry which is preliminary data.</text>
</comment>
<keyword evidence="2" id="KW-1185">Reference proteome</keyword>